<dbReference type="SMART" id="SM00850">
    <property type="entry name" value="LytTR"/>
    <property type="match status" value="1"/>
</dbReference>
<keyword evidence="2" id="KW-0597">Phosphoprotein</keyword>
<evidence type="ECO:0000313" key="5">
    <source>
        <dbReference type="EMBL" id="MBS0032025.1"/>
    </source>
</evidence>
<dbReference type="PROSITE" id="PS50110">
    <property type="entry name" value="RESPONSE_REGULATORY"/>
    <property type="match status" value="1"/>
</dbReference>
<sequence>MMRCIAIDDEQLVRELLEDSIRQVPFLQLVKTCRNAIEALEVLQQEQIDLIFLDIQMPKLNGIQLLQSLQQPPMVILVTAYEQYALDGFNLQVVDYLLKPFSFERFLKACNRASELFRLKQGAAAPADMQHSFFVHVEYTQVKIITANITYIEALKDYVKIHLTHTSKPILTRMTMKAMEEKLPAAAFIRTHKSYLVAVQKITTIKRDLVCIGDIEIPVSEFYKENVNKLLNQ</sequence>
<protein>
    <submittedName>
        <fullName evidence="5">Response regulator transcription factor</fullName>
    </submittedName>
</protein>
<dbReference type="PANTHER" id="PTHR48111">
    <property type="entry name" value="REGULATOR OF RPOS"/>
    <property type="match status" value="1"/>
</dbReference>
<feature type="domain" description="Response regulatory" evidence="3">
    <location>
        <begin position="3"/>
        <end position="114"/>
    </location>
</feature>
<dbReference type="SMART" id="SM00448">
    <property type="entry name" value="REC"/>
    <property type="match status" value="1"/>
</dbReference>
<evidence type="ECO:0000256" key="1">
    <source>
        <dbReference type="ARBA" id="ARBA00023125"/>
    </source>
</evidence>
<accession>A0ABS5J9Z9</accession>
<dbReference type="Proteomes" id="UP000676386">
    <property type="component" value="Unassembled WGS sequence"/>
</dbReference>
<name>A0ABS5J9Z9_9BACT</name>
<dbReference type="EMBL" id="JAGTXB010000027">
    <property type="protein sequence ID" value="MBS0032025.1"/>
    <property type="molecule type" value="Genomic_DNA"/>
</dbReference>
<dbReference type="SUPFAM" id="SSF52172">
    <property type="entry name" value="CheY-like"/>
    <property type="match status" value="1"/>
</dbReference>
<gene>
    <name evidence="5" type="ORF">KE626_32130</name>
</gene>
<evidence type="ECO:0000259" key="3">
    <source>
        <dbReference type="PROSITE" id="PS50110"/>
    </source>
</evidence>
<reference evidence="5 6" key="1">
    <citation type="submission" date="2021-04" db="EMBL/GenBank/DDBJ databases">
        <title>Chitinophaga sp. nov., isolated from the rhizosphere soil.</title>
        <authorList>
            <person name="He S."/>
        </authorList>
    </citation>
    <scope>NUCLEOTIDE SEQUENCE [LARGE SCALE GENOMIC DNA]</scope>
    <source>
        <strain evidence="5 6">2R12</strain>
    </source>
</reference>
<keyword evidence="6" id="KW-1185">Reference proteome</keyword>
<comment type="caution">
    <text evidence="5">The sequence shown here is derived from an EMBL/GenBank/DDBJ whole genome shotgun (WGS) entry which is preliminary data.</text>
</comment>
<dbReference type="Gene3D" id="3.40.50.2300">
    <property type="match status" value="1"/>
</dbReference>
<dbReference type="PROSITE" id="PS50930">
    <property type="entry name" value="HTH_LYTTR"/>
    <property type="match status" value="1"/>
</dbReference>
<feature type="domain" description="HTH LytTR-type" evidence="4">
    <location>
        <begin position="142"/>
        <end position="233"/>
    </location>
</feature>
<evidence type="ECO:0000259" key="4">
    <source>
        <dbReference type="PROSITE" id="PS50930"/>
    </source>
</evidence>
<dbReference type="PANTHER" id="PTHR48111:SF17">
    <property type="entry name" value="TRANSCRIPTIONAL REGULATORY PROTEIN YPDB"/>
    <property type="match status" value="1"/>
</dbReference>
<proteinExistence type="predicted"/>
<dbReference type="InterPro" id="IPR039420">
    <property type="entry name" value="WalR-like"/>
</dbReference>
<dbReference type="Pfam" id="PF04397">
    <property type="entry name" value="LytTR"/>
    <property type="match status" value="1"/>
</dbReference>
<dbReference type="InterPro" id="IPR011006">
    <property type="entry name" value="CheY-like_superfamily"/>
</dbReference>
<organism evidence="5 6">
    <name type="scientific">Chitinophaga hostae</name>
    <dbReference type="NCBI Taxonomy" id="2831022"/>
    <lineage>
        <taxon>Bacteria</taxon>
        <taxon>Pseudomonadati</taxon>
        <taxon>Bacteroidota</taxon>
        <taxon>Chitinophagia</taxon>
        <taxon>Chitinophagales</taxon>
        <taxon>Chitinophagaceae</taxon>
        <taxon>Chitinophaga</taxon>
    </lineage>
</organism>
<feature type="modified residue" description="4-aspartylphosphate" evidence="2">
    <location>
        <position position="54"/>
    </location>
</feature>
<dbReference type="Pfam" id="PF00072">
    <property type="entry name" value="Response_reg"/>
    <property type="match status" value="1"/>
</dbReference>
<evidence type="ECO:0000313" key="6">
    <source>
        <dbReference type="Proteomes" id="UP000676386"/>
    </source>
</evidence>
<keyword evidence="1" id="KW-0238">DNA-binding</keyword>
<dbReference type="InterPro" id="IPR001789">
    <property type="entry name" value="Sig_transdc_resp-reg_receiver"/>
</dbReference>
<evidence type="ECO:0000256" key="2">
    <source>
        <dbReference type="PROSITE-ProRule" id="PRU00169"/>
    </source>
</evidence>
<dbReference type="Gene3D" id="2.40.50.1020">
    <property type="entry name" value="LytTr DNA-binding domain"/>
    <property type="match status" value="1"/>
</dbReference>
<dbReference type="InterPro" id="IPR007492">
    <property type="entry name" value="LytTR_DNA-bd_dom"/>
</dbReference>
<dbReference type="RefSeq" id="WP_211977185.1">
    <property type="nucleotide sequence ID" value="NZ_CBFHAM010000018.1"/>
</dbReference>